<dbReference type="OrthoDB" id="9801424at2"/>
<dbReference type="PANTHER" id="PTHR43409:SF16">
    <property type="entry name" value="SLR0320 PROTEIN"/>
    <property type="match status" value="1"/>
</dbReference>
<evidence type="ECO:0000259" key="6">
    <source>
        <dbReference type="PROSITE" id="PS51918"/>
    </source>
</evidence>
<dbReference type="PROSITE" id="PS51918">
    <property type="entry name" value="RADICAL_SAM"/>
    <property type="match status" value="1"/>
</dbReference>
<proteinExistence type="predicted"/>
<dbReference type="GO" id="GO:0046872">
    <property type="term" value="F:metal ion binding"/>
    <property type="evidence" value="ECO:0007669"/>
    <property type="project" value="UniProtKB-KW"/>
</dbReference>
<dbReference type="RefSeq" id="WP_147163774.1">
    <property type="nucleotide sequence ID" value="NZ_BJZO01000047.1"/>
</dbReference>
<dbReference type="PANTHER" id="PTHR43409">
    <property type="entry name" value="ANAEROBIC MAGNESIUM-PROTOPORPHYRIN IX MONOMETHYL ESTER CYCLASE-RELATED"/>
    <property type="match status" value="1"/>
</dbReference>
<evidence type="ECO:0000313" key="8">
    <source>
        <dbReference type="Proteomes" id="UP000321567"/>
    </source>
</evidence>
<name>A0A512H8G1_9PROT</name>
<reference evidence="7 8" key="1">
    <citation type="submission" date="2019-07" db="EMBL/GenBank/DDBJ databases">
        <title>Whole genome shotgun sequence of Rhodospirillum oryzae NBRC 107573.</title>
        <authorList>
            <person name="Hosoyama A."/>
            <person name="Uohara A."/>
            <person name="Ohji S."/>
            <person name="Ichikawa N."/>
        </authorList>
    </citation>
    <scope>NUCLEOTIDE SEQUENCE [LARGE SCALE GENOMIC DNA]</scope>
    <source>
        <strain evidence="7 8">NBRC 107573</strain>
    </source>
</reference>
<dbReference type="InterPro" id="IPR051198">
    <property type="entry name" value="BchE-like"/>
</dbReference>
<keyword evidence="5" id="KW-0411">Iron-sulfur</keyword>
<dbReference type="EMBL" id="BJZO01000047">
    <property type="protein sequence ID" value="GEO81745.1"/>
    <property type="molecule type" value="Genomic_DNA"/>
</dbReference>
<dbReference type="InterPro" id="IPR006638">
    <property type="entry name" value="Elp3/MiaA/NifB-like_rSAM"/>
</dbReference>
<dbReference type="GO" id="GO:0051536">
    <property type="term" value="F:iron-sulfur cluster binding"/>
    <property type="evidence" value="ECO:0007669"/>
    <property type="project" value="UniProtKB-KW"/>
</dbReference>
<dbReference type="Proteomes" id="UP000321567">
    <property type="component" value="Unassembled WGS sequence"/>
</dbReference>
<dbReference type="GO" id="GO:0005829">
    <property type="term" value="C:cytosol"/>
    <property type="evidence" value="ECO:0007669"/>
    <property type="project" value="TreeGrafter"/>
</dbReference>
<comment type="caution">
    <text evidence="7">The sequence shown here is derived from an EMBL/GenBank/DDBJ whole genome shotgun (WGS) entry which is preliminary data.</text>
</comment>
<evidence type="ECO:0000256" key="2">
    <source>
        <dbReference type="ARBA" id="ARBA00022691"/>
    </source>
</evidence>
<sequence>MKVLFSNPPWWLDRNHYRLSTGEIVELHTAGVRAGSRWPFTSPIMSAPDAFRFGDYLPYPFFMGYAATYAAARTGAQVVLRDSIALRESYESYFAYLRANRFDMIVIEAATPSWEHDAGLIRRIHDLVPEARLVVSGPIASIARAVLRDEPVSACLHGEYEKGIVRVIEGAEGEIDFDLLSEDEMNAQPFPYMDPVIAHRYWDGNPHGQRPPQAQVWSSRGCPFKCIFCVWPATMTGNDPDGTGRRTVRHYSADYMEAYLGELVARYGYKTLYFDDDTFNLGDRHVEEMCQVLGRLGVPWSAMCRADTIRLDTWRMMKESGCFGVKLGFESGNQHVIDTIVNKRLDLARAAEVVRHVKELGLTVHGTFTFGLPGETAAQMQDTERYIASLPFDSIQKSGCAEIEGTPLHTLAAVGSLAAYKGAVLDEHYARASDGGRKLRDMEALWRGMAPGDRG</sequence>
<evidence type="ECO:0000256" key="5">
    <source>
        <dbReference type="ARBA" id="ARBA00023014"/>
    </source>
</evidence>
<protein>
    <submittedName>
        <fullName evidence="7">Hopanoid biosynthesis associated radical SAM protein HpnJ</fullName>
    </submittedName>
</protein>
<dbReference type="SFLD" id="SFLDS00029">
    <property type="entry name" value="Radical_SAM"/>
    <property type="match status" value="1"/>
</dbReference>
<dbReference type="InterPro" id="IPR007197">
    <property type="entry name" value="rSAM"/>
</dbReference>
<dbReference type="InterPro" id="IPR023404">
    <property type="entry name" value="rSAM_horseshoe"/>
</dbReference>
<comment type="cofactor">
    <cofactor evidence="1">
        <name>[4Fe-4S] cluster</name>
        <dbReference type="ChEBI" id="CHEBI:49883"/>
    </cofactor>
</comment>
<keyword evidence="2" id="KW-0949">S-adenosyl-L-methionine</keyword>
<keyword evidence="4" id="KW-0408">Iron</keyword>
<dbReference type="SFLD" id="SFLDG01082">
    <property type="entry name" value="B12-binding_domain_containing"/>
    <property type="match status" value="1"/>
</dbReference>
<evidence type="ECO:0000256" key="4">
    <source>
        <dbReference type="ARBA" id="ARBA00023004"/>
    </source>
</evidence>
<dbReference type="Gene3D" id="3.80.30.20">
    <property type="entry name" value="tm_1862 like domain"/>
    <property type="match status" value="1"/>
</dbReference>
<feature type="domain" description="Radical SAM core" evidence="6">
    <location>
        <begin position="208"/>
        <end position="437"/>
    </location>
</feature>
<dbReference type="SUPFAM" id="SSF102114">
    <property type="entry name" value="Radical SAM enzymes"/>
    <property type="match status" value="1"/>
</dbReference>
<dbReference type="CDD" id="cd01335">
    <property type="entry name" value="Radical_SAM"/>
    <property type="match status" value="1"/>
</dbReference>
<dbReference type="InterPro" id="IPR058240">
    <property type="entry name" value="rSAM_sf"/>
</dbReference>
<accession>A0A512H8G1</accession>
<dbReference type="SMART" id="SM00729">
    <property type="entry name" value="Elp3"/>
    <property type="match status" value="1"/>
</dbReference>
<gene>
    <name evidence="7" type="primary">hpnJ</name>
    <name evidence="7" type="ORF">ROR02_18760</name>
</gene>
<evidence type="ECO:0000313" key="7">
    <source>
        <dbReference type="EMBL" id="GEO81745.1"/>
    </source>
</evidence>
<dbReference type="AlphaFoldDB" id="A0A512H8G1"/>
<keyword evidence="3" id="KW-0479">Metal-binding</keyword>
<keyword evidence="8" id="KW-1185">Reference proteome</keyword>
<evidence type="ECO:0000256" key="3">
    <source>
        <dbReference type="ARBA" id="ARBA00022723"/>
    </source>
</evidence>
<organism evidence="7 8">
    <name type="scientific">Pararhodospirillum oryzae</name>
    <dbReference type="NCBI Taxonomy" id="478448"/>
    <lineage>
        <taxon>Bacteria</taxon>
        <taxon>Pseudomonadati</taxon>
        <taxon>Pseudomonadota</taxon>
        <taxon>Alphaproteobacteria</taxon>
        <taxon>Rhodospirillales</taxon>
        <taxon>Rhodospirillaceae</taxon>
        <taxon>Pararhodospirillum</taxon>
    </lineage>
</organism>
<dbReference type="GO" id="GO:0003824">
    <property type="term" value="F:catalytic activity"/>
    <property type="evidence" value="ECO:0007669"/>
    <property type="project" value="InterPro"/>
</dbReference>
<evidence type="ECO:0000256" key="1">
    <source>
        <dbReference type="ARBA" id="ARBA00001966"/>
    </source>
</evidence>
<dbReference type="Pfam" id="PF04055">
    <property type="entry name" value="Radical_SAM"/>
    <property type="match status" value="1"/>
</dbReference>